<comment type="caution">
    <text evidence="2">The sequence shown here is derived from an EMBL/GenBank/DDBJ whole genome shotgun (WGS) entry which is preliminary data.</text>
</comment>
<organism evidence="2 3">
    <name type="scientific">Taibaiella lutea</name>
    <dbReference type="NCBI Taxonomy" id="2608001"/>
    <lineage>
        <taxon>Bacteria</taxon>
        <taxon>Pseudomonadati</taxon>
        <taxon>Bacteroidota</taxon>
        <taxon>Chitinophagia</taxon>
        <taxon>Chitinophagales</taxon>
        <taxon>Chitinophagaceae</taxon>
        <taxon>Taibaiella</taxon>
    </lineage>
</organism>
<accession>A0A5M6CN19</accession>
<sequence length="148" mass="16702">MILQLICHILHIAATCTSFGGLFYSRMVLIPNLKYIPEPTREVYLNKTIKRFGYIKWTGVIIVVVTGIIQWFDIYPDVIDKTDYILAFALKMIGAAGLFSITFLLALPNEKLTGMQRNRKFWSGLNLFCALIILIGAALMRAVRSGTI</sequence>
<dbReference type="RefSeq" id="WP_150030977.1">
    <property type="nucleotide sequence ID" value="NZ_VWSH01000001.1"/>
</dbReference>
<feature type="transmembrane region" description="Helical" evidence="1">
    <location>
        <begin position="121"/>
        <end position="143"/>
    </location>
</feature>
<protein>
    <recommendedName>
        <fullName evidence="4">Copper resistance protein D domain-containing protein</fullName>
    </recommendedName>
</protein>
<feature type="transmembrane region" description="Helical" evidence="1">
    <location>
        <begin position="12"/>
        <end position="33"/>
    </location>
</feature>
<gene>
    <name evidence="2" type="ORF">F0919_01700</name>
</gene>
<feature type="transmembrane region" description="Helical" evidence="1">
    <location>
        <begin position="54"/>
        <end position="72"/>
    </location>
</feature>
<keyword evidence="3" id="KW-1185">Reference proteome</keyword>
<dbReference type="AlphaFoldDB" id="A0A5M6CN19"/>
<dbReference type="Proteomes" id="UP000323632">
    <property type="component" value="Unassembled WGS sequence"/>
</dbReference>
<proteinExistence type="predicted"/>
<keyword evidence="1" id="KW-0472">Membrane</keyword>
<evidence type="ECO:0000313" key="3">
    <source>
        <dbReference type="Proteomes" id="UP000323632"/>
    </source>
</evidence>
<feature type="transmembrane region" description="Helical" evidence="1">
    <location>
        <begin position="84"/>
        <end position="109"/>
    </location>
</feature>
<reference evidence="2 3" key="1">
    <citation type="submission" date="2019-09" db="EMBL/GenBank/DDBJ databases">
        <title>Genome sequence and assembly of Taibaiella sp.</title>
        <authorList>
            <person name="Chhetri G."/>
        </authorList>
    </citation>
    <scope>NUCLEOTIDE SEQUENCE [LARGE SCALE GENOMIC DNA]</scope>
    <source>
        <strain evidence="2 3">KVB11</strain>
    </source>
</reference>
<evidence type="ECO:0000313" key="2">
    <source>
        <dbReference type="EMBL" id="KAA5536406.1"/>
    </source>
</evidence>
<keyword evidence="1" id="KW-1133">Transmembrane helix</keyword>
<evidence type="ECO:0000256" key="1">
    <source>
        <dbReference type="SAM" id="Phobius"/>
    </source>
</evidence>
<name>A0A5M6CN19_9BACT</name>
<keyword evidence="1" id="KW-0812">Transmembrane</keyword>
<evidence type="ECO:0008006" key="4">
    <source>
        <dbReference type="Google" id="ProtNLM"/>
    </source>
</evidence>
<dbReference type="EMBL" id="VWSH01000001">
    <property type="protein sequence ID" value="KAA5536406.1"/>
    <property type="molecule type" value="Genomic_DNA"/>
</dbReference>